<evidence type="ECO:0000256" key="19">
    <source>
        <dbReference type="HAMAP-Rule" id="MF_00021"/>
    </source>
</evidence>
<evidence type="ECO:0000256" key="8">
    <source>
        <dbReference type="ARBA" id="ARBA00022884"/>
    </source>
</evidence>
<evidence type="ECO:0000256" key="6">
    <source>
        <dbReference type="ARBA" id="ARBA00022741"/>
    </source>
</evidence>
<dbReference type="GO" id="GO:0052837">
    <property type="term" value="P:thiazole biosynthetic process"/>
    <property type="evidence" value="ECO:0007669"/>
    <property type="project" value="TreeGrafter"/>
</dbReference>
<evidence type="ECO:0000256" key="4">
    <source>
        <dbReference type="ARBA" id="ARBA00022555"/>
    </source>
</evidence>
<accession>A0A1G6HM10</accession>
<evidence type="ECO:0000256" key="16">
    <source>
        <dbReference type="ARBA" id="ARBA00075337"/>
    </source>
</evidence>
<keyword evidence="6 19" id="KW-0547">Nucleotide-binding</keyword>
<evidence type="ECO:0000313" key="21">
    <source>
        <dbReference type="EMBL" id="SDB95261.1"/>
    </source>
</evidence>
<dbReference type="Pfam" id="PF22025">
    <property type="entry name" value="ThiI_fer"/>
    <property type="match status" value="1"/>
</dbReference>
<evidence type="ECO:0000313" key="22">
    <source>
        <dbReference type="Proteomes" id="UP000199387"/>
    </source>
</evidence>
<evidence type="ECO:0000256" key="18">
    <source>
        <dbReference type="ARBA" id="ARBA00080570"/>
    </source>
</evidence>
<dbReference type="SUPFAM" id="SSF52402">
    <property type="entry name" value="Adenine nucleotide alpha hydrolases-like"/>
    <property type="match status" value="1"/>
</dbReference>
<dbReference type="InterPro" id="IPR049962">
    <property type="entry name" value="THUMP_ThiI"/>
</dbReference>
<keyword evidence="5 19" id="KW-0808">Transferase</keyword>
<dbReference type="InterPro" id="IPR004114">
    <property type="entry name" value="THUMP_dom"/>
</dbReference>
<dbReference type="Gene3D" id="3.30.2130.30">
    <property type="match status" value="1"/>
</dbReference>
<dbReference type="PROSITE" id="PS51165">
    <property type="entry name" value="THUMP"/>
    <property type="match status" value="1"/>
</dbReference>
<dbReference type="CDD" id="cd01712">
    <property type="entry name" value="PPase_ThiI"/>
    <property type="match status" value="1"/>
</dbReference>
<keyword evidence="9 19" id="KW-0784">Thiamine biosynthesis</keyword>
<dbReference type="GO" id="GO:0140741">
    <property type="term" value="F:tRNA-uracil-4 sulfurtransferase activity"/>
    <property type="evidence" value="ECO:0007669"/>
    <property type="project" value="UniProtKB-EC"/>
</dbReference>
<dbReference type="EMBL" id="FMZA01000001">
    <property type="protein sequence ID" value="SDB95261.1"/>
    <property type="molecule type" value="Genomic_DNA"/>
</dbReference>
<feature type="domain" description="THUMP" evidence="20">
    <location>
        <begin position="59"/>
        <end position="164"/>
    </location>
</feature>
<keyword evidence="22" id="KW-1185">Reference proteome</keyword>
<dbReference type="Pfam" id="PF02568">
    <property type="entry name" value="ThiI"/>
    <property type="match status" value="1"/>
</dbReference>
<dbReference type="STRING" id="1236220.SAMN04488112_10175"/>
<evidence type="ECO:0000256" key="13">
    <source>
        <dbReference type="ARBA" id="ARBA00061472"/>
    </source>
</evidence>
<dbReference type="GO" id="GO:0009229">
    <property type="term" value="P:thiamine diphosphate biosynthetic process"/>
    <property type="evidence" value="ECO:0007669"/>
    <property type="project" value="UniProtKB-UniRule"/>
</dbReference>
<dbReference type="InterPro" id="IPR049961">
    <property type="entry name" value="ThiI_N"/>
</dbReference>
<dbReference type="GO" id="GO:0005829">
    <property type="term" value="C:cytosol"/>
    <property type="evidence" value="ECO:0007669"/>
    <property type="project" value="TreeGrafter"/>
</dbReference>
<keyword evidence="3 19" id="KW-0963">Cytoplasm</keyword>
<evidence type="ECO:0000256" key="5">
    <source>
        <dbReference type="ARBA" id="ARBA00022679"/>
    </source>
</evidence>
<dbReference type="OrthoDB" id="9773948at2"/>
<feature type="binding site" evidence="19">
    <location>
        <position position="296"/>
    </location>
    <ligand>
        <name>ATP</name>
        <dbReference type="ChEBI" id="CHEBI:30616"/>
    </ligand>
</feature>
<dbReference type="EC" id="2.8.1.4" evidence="14 19"/>
<feature type="binding site" evidence="19">
    <location>
        <begin position="208"/>
        <end position="209"/>
    </location>
    <ligand>
        <name>ATP</name>
        <dbReference type="ChEBI" id="CHEBI:30616"/>
    </ligand>
</feature>
<dbReference type="Proteomes" id="UP000199387">
    <property type="component" value="Unassembled WGS sequence"/>
</dbReference>
<organism evidence="21 22">
    <name type="scientific">Melghirimyces thermohalophilus</name>
    <dbReference type="NCBI Taxonomy" id="1236220"/>
    <lineage>
        <taxon>Bacteria</taxon>
        <taxon>Bacillati</taxon>
        <taxon>Bacillota</taxon>
        <taxon>Bacilli</taxon>
        <taxon>Bacillales</taxon>
        <taxon>Thermoactinomycetaceae</taxon>
        <taxon>Melghirimyces</taxon>
    </lineage>
</organism>
<evidence type="ECO:0000256" key="17">
    <source>
        <dbReference type="ARBA" id="ARBA00077849"/>
    </source>
</evidence>
<dbReference type="Pfam" id="PF02926">
    <property type="entry name" value="THUMP"/>
    <property type="match status" value="1"/>
</dbReference>
<dbReference type="InterPro" id="IPR050102">
    <property type="entry name" value="tRNA_sulfurtransferase_ThiI"/>
</dbReference>
<dbReference type="InterPro" id="IPR003720">
    <property type="entry name" value="tRNA_STrfase"/>
</dbReference>
<evidence type="ECO:0000256" key="2">
    <source>
        <dbReference type="ARBA" id="ARBA00004948"/>
    </source>
</evidence>
<reference evidence="21 22" key="1">
    <citation type="submission" date="2016-10" db="EMBL/GenBank/DDBJ databases">
        <authorList>
            <person name="de Groot N.N."/>
        </authorList>
    </citation>
    <scope>NUCLEOTIDE SEQUENCE [LARGE SCALE GENOMIC DNA]</scope>
    <source>
        <strain evidence="21 22">DSM 45514</strain>
    </source>
</reference>
<dbReference type="GO" id="GO:0005524">
    <property type="term" value="F:ATP binding"/>
    <property type="evidence" value="ECO:0007669"/>
    <property type="project" value="UniProtKB-UniRule"/>
</dbReference>
<comment type="catalytic activity">
    <reaction evidence="11 19">
        <text>[ThiS sulfur-carrier protein]-C-terminal Gly-Gly-AMP + S-sulfanyl-L-cysteinyl-[cysteine desulfurase] + AH2 = [ThiS sulfur-carrier protein]-C-terminal-Gly-aminoethanethioate + L-cysteinyl-[cysteine desulfurase] + A + AMP + 2 H(+)</text>
        <dbReference type="Rhea" id="RHEA:43340"/>
        <dbReference type="Rhea" id="RHEA-COMP:12157"/>
        <dbReference type="Rhea" id="RHEA-COMP:12158"/>
        <dbReference type="Rhea" id="RHEA-COMP:12910"/>
        <dbReference type="Rhea" id="RHEA-COMP:19908"/>
        <dbReference type="ChEBI" id="CHEBI:13193"/>
        <dbReference type="ChEBI" id="CHEBI:15378"/>
        <dbReference type="ChEBI" id="CHEBI:17499"/>
        <dbReference type="ChEBI" id="CHEBI:29950"/>
        <dbReference type="ChEBI" id="CHEBI:61963"/>
        <dbReference type="ChEBI" id="CHEBI:90618"/>
        <dbReference type="ChEBI" id="CHEBI:232372"/>
        <dbReference type="ChEBI" id="CHEBI:456215"/>
    </reaction>
</comment>
<evidence type="ECO:0000256" key="11">
    <source>
        <dbReference type="ARBA" id="ARBA00052330"/>
    </source>
</evidence>
<evidence type="ECO:0000259" key="20">
    <source>
        <dbReference type="PROSITE" id="PS51165"/>
    </source>
</evidence>
<comment type="catalytic activity">
    <reaction evidence="10 19">
        <text>[ThiI sulfur-carrier protein]-S-sulfanyl-L-cysteine + a uridine in tRNA + 2 reduced [2Fe-2S]-[ferredoxin] + ATP + H(+) = [ThiI sulfur-carrier protein]-L-cysteine + a 4-thiouridine in tRNA + 2 oxidized [2Fe-2S]-[ferredoxin] + AMP + diphosphate</text>
        <dbReference type="Rhea" id="RHEA:24176"/>
        <dbReference type="Rhea" id="RHEA-COMP:10000"/>
        <dbReference type="Rhea" id="RHEA-COMP:10001"/>
        <dbReference type="Rhea" id="RHEA-COMP:13337"/>
        <dbReference type="Rhea" id="RHEA-COMP:13338"/>
        <dbReference type="Rhea" id="RHEA-COMP:13339"/>
        <dbReference type="Rhea" id="RHEA-COMP:13340"/>
        <dbReference type="ChEBI" id="CHEBI:15378"/>
        <dbReference type="ChEBI" id="CHEBI:29950"/>
        <dbReference type="ChEBI" id="CHEBI:30616"/>
        <dbReference type="ChEBI" id="CHEBI:33019"/>
        <dbReference type="ChEBI" id="CHEBI:33737"/>
        <dbReference type="ChEBI" id="CHEBI:33738"/>
        <dbReference type="ChEBI" id="CHEBI:61963"/>
        <dbReference type="ChEBI" id="CHEBI:65315"/>
        <dbReference type="ChEBI" id="CHEBI:136798"/>
        <dbReference type="ChEBI" id="CHEBI:456215"/>
        <dbReference type="EC" id="2.8.1.4"/>
    </reaction>
</comment>
<dbReference type="GO" id="GO:0002937">
    <property type="term" value="P:tRNA 4-thiouridine biosynthesis"/>
    <property type="evidence" value="ECO:0007669"/>
    <property type="project" value="TreeGrafter"/>
</dbReference>
<evidence type="ECO:0000256" key="3">
    <source>
        <dbReference type="ARBA" id="ARBA00022490"/>
    </source>
</evidence>
<gene>
    <name evidence="19" type="primary">thiI</name>
    <name evidence="21" type="ORF">SAMN04488112_10175</name>
</gene>
<dbReference type="Gene3D" id="3.40.50.620">
    <property type="entry name" value="HUPs"/>
    <property type="match status" value="1"/>
</dbReference>
<keyword evidence="4 19" id="KW-0820">tRNA-binding</keyword>
<dbReference type="SMART" id="SM00981">
    <property type="entry name" value="THUMP"/>
    <property type="match status" value="1"/>
</dbReference>
<comment type="subcellular location">
    <subcellularLocation>
        <location evidence="1 19">Cytoplasm</location>
    </subcellularLocation>
</comment>
<sequence length="400" mass="44981">MNDLILVRYGELALKGKNRSEFENRLVRNIREKLKPFPGVRVTKTYGRVFVELNGQPMDDVTQALTEVFGVIDISPARRVESDINRIREAALQLVQEVHPRPRTFKVIAKRARKDFPHTSQELNHLLGSHILKNTEGLQVDVHHPELALRVEVRQEGTYLYNGSGLPGPGGLPVGSSGRVMLMLSGGIDSPVAAYLALKRGAALEAVHFHSYPFTSERARKKVEDLGQILTRYAGKIKLHVVPLTEIQTQIREQCPSSYMITIMRRFMMRITEKLARKNGALAMVTGESLGQVASQTLESMNAINDVTRMPVLRPLVGMDKQEIMEVSRKIGTYETSILPYEDCCTVFQPKNPVTRPGVERARELEARLDVEKLVTAAVEGTERVELTPDRQEEEFSSLF</sequence>
<dbReference type="UniPathway" id="UPA00060"/>
<comment type="similarity">
    <text evidence="13 19">Belongs to the ThiI family.</text>
</comment>
<keyword evidence="7 19" id="KW-0067">ATP-binding</keyword>
<dbReference type="GO" id="GO:0009228">
    <property type="term" value="P:thiamine biosynthetic process"/>
    <property type="evidence" value="ECO:0007669"/>
    <property type="project" value="UniProtKB-KW"/>
</dbReference>
<feature type="binding site" evidence="19">
    <location>
        <position position="287"/>
    </location>
    <ligand>
        <name>ATP</name>
        <dbReference type="ChEBI" id="CHEBI:30616"/>
    </ligand>
</feature>
<evidence type="ECO:0000256" key="12">
    <source>
        <dbReference type="ARBA" id="ARBA00058382"/>
    </source>
</evidence>
<dbReference type="HAMAP" id="MF_00021">
    <property type="entry name" value="ThiI"/>
    <property type="match status" value="1"/>
</dbReference>
<evidence type="ECO:0000256" key="15">
    <source>
        <dbReference type="ARBA" id="ARBA00071867"/>
    </source>
</evidence>
<proteinExistence type="inferred from homology"/>
<dbReference type="PANTHER" id="PTHR43209">
    <property type="entry name" value="TRNA SULFURTRANSFERASE"/>
    <property type="match status" value="1"/>
</dbReference>
<feature type="binding site" evidence="19">
    <location>
        <begin position="183"/>
        <end position="184"/>
    </location>
    <ligand>
        <name>ATP</name>
        <dbReference type="ChEBI" id="CHEBI:30616"/>
    </ligand>
</feature>
<feature type="binding site" evidence="19">
    <location>
        <position position="265"/>
    </location>
    <ligand>
        <name>ATP</name>
        <dbReference type="ChEBI" id="CHEBI:30616"/>
    </ligand>
</feature>
<name>A0A1G6HM10_9BACL</name>
<protein>
    <recommendedName>
        <fullName evidence="15 19">Probable tRNA sulfurtransferase</fullName>
        <ecNumber evidence="14 19">2.8.1.4</ecNumber>
    </recommendedName>
    <alternativeName>
        <fullName evidence="16 19">Sulfur carrier protein ThiS sulfurtransferase</fullName>
    </alternativeName>
    <alternativeName>
        <fullName evidence="17 19">Thiamine biosynthesis protein ThiI</fullName>
    </alternativeName>
    <alternativeName>
        <fullName evidence="18 19">tRNA 4-thiouridine synthase</fullName>
    </alternativeName>
</protein>
<comment type="function">
    <text evidence="12 19">Catalyzes the ATP-dependent transfer of a sulfur to tRNA to produce 4-thiouridine in position 8 of tRNAs, which functions as a near-UV photosensor. Also catalyzes the transfer of sulfur to the sulfur carrier protein ThiS, forming ThiS-thiocarboxylate. This is a step in the synthesis of thiazole, in the thiamine biosynthesis pathway. The sulfur is donated as persulfide by IscS.</text>
</comment>
<dbReference type="PANTHER" id="PTHR43209:SF1">
    <property type="entry name" value="TRNA SULFURTRANSFERASE"/>
    <property type="match status" value="1"/>
</dbReference>
<dbReference type="CDD" id="cd11716">
    <property type="entry name" value="THUMP_ThiI"/>
    <property type="match status" value="1"/>
</dbReference>
<evidence type="ECO:0000256" key="14">
    <source>
        <dbReference type="ARBA" id="ARBA00066827"/>
    </source>
</evidence>
<keyword evidence="8 19" id="KW-0694">RNA-binding</keyword>
<dbReference type="FunFam" id="3.40.50.620:FF:000053">
    <property type="entry name" value="Probable tRNA sulfurtransferase"/>
    <property type="match status" value="1"/>
</dbReference>
<evidence type="ECO:0000256" key="9">
    <source>
        <dbReference type="ARBA" id="ARBA00022977"/>
    </source>
</evidence>
<dbReference type="InterPro" id="IPR054173">
    <property type="entry name" value="ThiI_fer"/>
</dbReference>
<evidence type="ECO:0000256" key="10">
    <source>
        <dbReference type="ARBA" id="ARBA00050570"/>
    </source>
</evidence>
<dbReference type="GO" id="GO:0004810">
    <property type="term" value="F:CCA tRNA nucleotidyltransferase activity"/>
    <property type="evidence" value="ECO:0007669"/>
    <property type="project" value="InterPro"/>
</dbReference>
<evidence type="ECO:0000256" key="1">
    <source>
        <dbReference type="ARBA" id="ARBA00004496"/>
    </source>
</evidence>
<evidence type="ECO:0000256" key="7">
    <source>
        <dbReference type="ARBA" id="ARBA00022840"/>
    </source>
</evidence>
<dbReference type="GO" id="GO:0000049">
    <property type="term" value="F:tRNA binding"/>
    <property type="evidence" value="ECO:0007669"/>
    <property type="project" value="UniProtKB-UniRule"/>
</dbReference>
<dbReference type="InterPro" id="IPR014729">
    <property type="entry name" value="Rossmann-like_a/b/a_fold"/>
</dbReference>
<dbReference type="AlphaFoldDB" id="A0A1G6HM10"/>
<comment type="pathway">
    <text evidence="2 19">Cofactor biosynthesis; thiamine diphosphate biosynthesis.</text>
</comment>
<dbReference type="RefSeq" id="WP_091565320.1">
    <property type="nucleotide sequence ID" value="NZ_FMZA01000001.1"/>
</dbReference>
<dbReference type="SUPFAM" id="SSF143437">
    <property type="entry name" value="THUMP domain-like"/>
    <property type="match status" value="1"/>
</dbReference>
<dbReference type="NCBIfam" id="TIGR00342">
    <property type="entry name" value="tRNA uracil 4-sulfurtransferase ThiI"/>
    <property type="match status" value="1"/>
</dbReference>
<dbReference type="InterPro" id="IPR020536">
    <property type="entry name" value="ThiI_AANH"/>
</dbReference>